<dbReference type="Gene3D" id="3.30.1520.10">
    <property type="entry name" value="Phox-like domain"/>
    <property type="match status" value="1"/>
</dbReference>
<feature type="compositionally biased region" description="Low complexity" evidence="15">
    <location>
        <begin position="44"/>
        <end position="69"/>
    </location>
</feature>
<evidence type="ECO:0000256" key="10">
    <source>
        <dbReference type="ARBA" id="ARBA00023121"/>
    </source>
</evidence>
<dbReference type="GO" id="GO:0000407">
    <property type="term" value="C:phagophore assembly site"/>
    <property type="evidence" value="ECO:0007669"/>
    <property type="project" value="TreeGrafter"/>
</dbReference>
<evidence type="ECO:0000259" key="16">
    <source>
        <dbReference type="PROSITE" id="PS50195"/>
    </source>
</evidence>
<proteinExistence type="inferred from homology"/>
<evidence type="ECO:0000256" key="5">
    <source>
        <dbReference type="ARBA" id="ARBA00010883"/>
    </source>
</evidence>
<evidence type="ECO:0000256" key="4">
    <source>
        <dbReference type="ARBA" id="ARBA00007426"/>
    </source>
</evidence>
<evidence type="ECO:0000256" key="14">
    <source>
        <dbReference type="ARBA" id="ARBA00033785"/>
    </source>
</evidence>
<sequence length="257" mass="27808">MASAILSDKRQAAAGMHGGETSISSVRPFASSSPRHLDIAARPGEAVDGAGRAAEAATEADLAASASSPPTSPPYWLNSSVQHGQRSTSNLSVDSILPAGAITLCDNDTTEGNDRSDACWAKSVEIVDYTTVNGSTTNIGAFVVWIVKVETLTGSYMNIRKRYSEFDELRRQLVLSFPNYAAAMPVLPPKSIISRFRPTFLEKRRAGLQYFLKYVSVTLCAVLFSRAHGERRLILDSCIILNPEFSGSPVLKEFLFA</sequence>
<feature type="domain" description="PX" evidence="16">
    <location>
        <begin position="123"/>
        <end position="257"/>
    </location>
</feature>
<dbReference type="InterPro" id="IPR036871">
    <property type="entry name" value="PX_dom_sf"/>
</dbReference>
<comment type="function">
    <text evidence="12">Recruits the lipid transfer protein VPS13 to endosomal and vacuolar membranes.</text>
</comment>
<gene>
    <name evidence="17" type="ORF">DCS_04604</name>
</gene>
<dbReference type="GO" id="GO:0032456">
    <property type="term" value="P:endocytic recycling"/>
    <property type="evidence" value="ECO:0007669"/>
    <property type="project" value="TreeGrafter"/>
</dbReference>
<dbReference type="CDD" id="cd07280">
    <property type="entry name" value="PX_YPT35"/>
    <property type="match status" value="1"/>
</dbReference>
<comment type="similarity">
    <text evidence="5">Belongs to the sorting nexin family.</text>
</comment>
<dbReference type="GeneID" id="63717247"/>
<dbReference type="InterPro" id="IPR037917">
    <property type="entry name" value="Ypt35_PX"/>
</dbReference>
<keyword evidence="10" id="KW-0446">Lipid-binding</keyword>
<evidence type="ECO:0000256" key="15">
    <source>
        <dbReference type="SAM" id="MobiDB-lite"/>
    </source>
</evidence>
<dbReference type="Pfam" id="PF00787">
    <property type="entry name" value="PX"/>
    <property type="match status" value="1"/>
</dbReference>
<keyword evidence="11" id="KW-0472">Membrane</keyword>
<dbReference type="GO" id="GO:0034727">
    <property type="term" value="P:piecemeal microautophagy of the nucleus"/>
    <property type="evidence" value="ECO:0007669"/>
    <property type="project" value="TreeGrafter"/>
</dbReference>
<feature type="region of interest" description="Disordered" evidence="15">
    <location>
        <begin position="1"/>
        <end position="81"/>
    </location>
</feature>
<evidence type="ECO:0000256" key="1">
    <source>
        <dbReference type="ARBA" id="ARBA00004148"/>
    </source>
</evidence>
<reference evidence="17 18" key="1">
    <citation type="journal article" date="2016" name="Sci. Rep.">
        <title>Insights into Adaptations to a Near-Obligate Nematode Endoparasitic Lifestyle from the Finished Genome of Drechmeria coniospora.</title>
        <authorList>
            <person name="Zhang L."/>
            <person name="Zhou Z."/>
            <person name="Guo Q."/>
            <person name="Fokkens L."/>
            <person name="Miskei M."/>
            <person name="Pocsi I."/>
            <person name="Zhang W."/>
            <person name="Chen M."/>
            <person name="Wang L."/>
            <person name="Sun Y."/>
            <person name="Donzelli B.G."/>
            <person name="Gibson D.M."/>
            <person name="Nelson D.R."/>
            <person name="Luo J.G."/>
            <person name="Rep M."/>
            <person name="Liu H."/>
            <person name="Yang S."/>
            <person name="Wang J."/>
            <person name="Krasnoff S.B."/>
            <person name="Xu Y."/>
            <person name="Molnar I."/>
            <person name="Lin M."/>
        </authorList>
    </citation>
    <scope>NUCLEOTIDE SEQUENCE [LARGE SCALE GENOMIC DNA]</scope>
    <source>
        <strain evidence="17 18">ARSEF 6962</strain>
    </source>
</reference>
<evidence type="ECO:0000256" key="3">
    <source>
        <dbReference type="ARBA" id="ARBA00004496"/>
    </source>
</evidence>
<dbReference type="InParanoid" id="A0A151GKE8"/>
<dbReference type="GO" id="GO:0032266">
    <property type="term" value="F:phosphatidylinositol-3-phosphate binding"/>
    <property type="evidence" value="ECO:0007669"/>
    <property type="project" value="InterPro"/>
</dbReference>
<evidence type="ECO:0000256" key="13">
    <source>
        <dbReference type="ARBA" id="ARBA00033774"/>
    </source>
</evidence>
<keyword evidence="8" id="KW-0926">Vacuole</keyword>
<name>A0A151GKE8_DRECN</name>
<dbReference type="PANTHER" id="PTHR45949">
    <property type="entry name" value="SORTING NEXIN-4"/>
    <property type="match status" value="1"/>
</dbReference>
<organism evidence="17 18">
    <name type="scientific">Drechmeria coniospora</name>
    <name type="common">Nematophagous fungus</name>
    <name type="synonym">Meria coniospora</name>
    <dbReference type="NCBI Taxonomy" id="98403"/>
    <lineage>
        <taxon>Eukaryota</taxon>
        <taxon>Fungi</taxon>
        <taxon>Dikarya</taxon>
        <taxon>Ascomycota</taxon>
        <taxon>Pezizomycotina</taxon>
        <taxon>Sordariomycetes</taxon>
        <taxon>Hypocreomycetidae</taxon>
        <taxon>Hypocreales</taxon>
        <taxon>Ophiocordycipitaceae</taxon>
        <taxon>Drechmeria</taxon>
    </lineage>
</organism>
<dbReference type="GO" id="GO:0010008">
    <property type="term" value="C:endosome membrane"/>
    <property type="evidence" value="ECO:0007669"/>
    <property type="project" value="UniProtKB-SubCell"/>
</dbReference>
<dbReference type="GO" id="GO:0000422">
    <property type="term" value="P:autophagy of mitochondrion"/>
    <property type="evidence" value="ECO:0007669"/>
    <property type="project" value="TreeGrafter"/>
</dbReference>
<dbReference type="GO" id="GO:0005769">
    <property type="term" value="C:early endosome"/>
    <property type="evidence" value="ECO:0007669"/>
    <property type="project" value="TreeGrafter"/>
</dbReference>
<dbReference type="GO" id="GO:0015031">
    <property type="term" value="P:protein transport"/>
    <property type="evidence" value="ECO:0007669"/>
    <property type="project" value="TreeGrafter"/>
</dbReference>
<evidence type="ECO:0000256" key="2">
    <source>
        <dbReference type="ARBA" id="ARBA00004177"/>
    </source>
</evidence>
<dbReference type="GO" id="GO:0005774">
    <property type="term" value="C:vacuolar membrane"/>
    <property type="evidence" value="ECO:0007669"/>
    <property type="project" value="UniProtKB-SubCell"/>
</dbReference>
<dbReference type="InterPro" id="IPR001683">
    <property type="entry name" value="PX_dom"/>
</dbReference>
<dbReference type="STRING" id="98403.A0A151GKE8"/>
<dbReference type="SMART" id="SM00312">
    <property type="entry name" value="PX"/>
    <property type="match status" value="1"/>
</dbReference>
<keyword evidence="6" id="KW-0813">Transport</keyword>
<dbReference type="Proteomes" id="UP000076580">
    <property type="component" value="Chromosome 02"/>
</dbReference>
<dbReference type="SUPFAM" id="SSF64268">
    <property type="entry name" value="PX domain"/>
    <property type="match status" value="1"/>
</dbReference>
<accession>A0A151GKE8</accession>
<evidence type="ECO:0000256" key="12">
    <source>
        <dbReference type="ARBA" id="ARBA00033728"/>
    </source>
</evidence>
<evidence type="ECO:0000256" key="7">
    <source>
        <dbReference type="ARBA" id="ARBA00022490"/>
    </source>
</evidence>
<protein>
    <recommendedName>
        <fullName evidence="13">Endosomal/vacuolar adapter protein YPT35</fullName>
    </recommendedName>
    <alternativeName>
        <fullName evidence="14">PX domain-containing protein YPT35</fullName>
    </alternativeName>
</protein>
<evidence type="ECO:0000256" key="11">
    <source>
        <dbReference type="ARBA" id="ARBA00023136"/>
    </source>
</evidence>
<evidence type="ECO:0000313" key="17">
    <source>
        <dbReference type="EMBL" id="KYK57593.1"/>
    </source>
</evidence>
<keyword evidence="7" id="KW-0963">Cytoplasm</keyword>
<comment type="similarity">
    <text evidence="4">Belongs to the YPT35 family.</text>
</comment>
<evidence type="ECO:0000313" key="18">
    <source>
        <dbReference type="Proteomes" id="UP000076580"/>
    </source>
</evidence>
<dbReference type="EMBL" id="LAYC01000002">
    <property type="protein sequence ID" value="KYK57593.1"/>
    <property type="molecule type" value="Genomic_DNA"/>
</dbReference>
<dbReference type="PROSITE" id="PS50195">
    <property type="entry name" value="PX"/>
    <property type="match status" value="1"/>
</dbReference>
<evidence type="ECO:0000256" key="9">
    <source>
        <dbReference type="ARBA" id="ARBA00022753"/>
    </source>
</evidence>
<dbReference type="GO" id="GO:0061709">
    <property type="term" value="P:reticulophagy"/>
    <property type="evidence" value="ECO:0007669"/>
    <property type="project" value="TreeGrafter"/>
</dbReference>
<keyword evidence="18" id="KW-1185">Reference proteome</keyword>
<evidence type="ECO:0000256" key="6">
    <source>
        <dbReference type="ARBA" id="ARBA00022448"/>
    </source>
</evidence>
<comment type="caution">
    <text evidence="17">The sequence shown here is derived from an EMBL/GenBank/DDBJ whole genome shotgun (WGS) entry which is preliminary data.</text>
</comment>
<feature type="compositionally biased region" description="Polar residues" evidence="15">
    <location>
        <begin position="21"/>
        <end position="34"/>
    </location>
</feature>
<dbReference type="RefSeq" id="XP_040656945.1">
    <property type="nucleotide sequence ID" value="XM_040801912.1"/>
</dbReference>
<dbReference type="PANTHER" id="PTHR45949:SF2">
    <property type="entry name" value="SORTING NEXIN-4"/>
    <property type="match status" value="1"/>
</dbReference>
<evidence type="ECO:0000256" key="8">
    <source>
        <dbReference type="ARBA" id="ARBA00022554"/>
    </source>
</evidence>
<dbReference type="AlphaFoldDB" id="A0A151GKE8"/>
<comment type="subcellular location">
    <subcellularLocation>
        <location evidence="3">Cytoplasm</location>
    </subcellularLocation>
    <subcellularLocation>
        <location evidence="2">Endosome</location>
    </subcellularLocation>
    <subcellularLocation>
        <location evidence="1">Vacuole membrane</location>
        <topology evidence="1">Peripheral membrane protein</topology>
    </subcellularLocation>
</comment>
<keyword evidence="9" id="KW-0967">Endosome</keyword>